<gene>
    <name evidence="1" type="ORF">RDB_LOCUS128962</name>
</gene>
<feature type="non-terminal residue" evidence="1">
    <location>
        <position position="1"/>
    </location>
</feature>
<sequence>MFVQAGHHERAIRLLFGKDFVDDGARVLLTHRTKLDSAIQQELLDYCRSYYFNAYDYGALPPLFDFSLEEELLYARNNNLRPQLMYLLKEHGLFIQLAAVHLEERMPVDALGAFLDDFSAFNRTSSLSEGVQVVIGYAEDAFSLESRKSAESLKNLRKMLDKLKHYDSSLHPRQKKELQLFSNLVDHHKTVDSARASEWDQSDSEERLRKIMLLHLALSNMDWLPSRSSSNESSFRDFLHAWKTYNYLIAPIFEAAEPSRLSMARRLLGFRPSRPDLYINTHFIVSEESVIYEYSKRQRVPVQRSSNGDIIFPARWVDKLIRDGLRTPLDQRLRRFYDRIDRPGWAPTTPRLNLSEKPAKTLEPMTTFYPGYHGRLHAILIALDLLAPICHTDLQGSQSINPSLLRLWTRRLFDIVYPGNGMIGEIDPTWVSIYPSIMSGPKNCVEQYLKRIDAESTFNAKLSSLIIGHSLVMQLKTHSVGGEKLHLTKAKFQGLKGDTQADVLDTHRTPLENTFNSIFDRSNTHGLTNTANIIGDALKTSSEPIDISTLVYLVELVTCDMIFHLGSDAVSQSRFSDLILPFSWARLLAEQYCSTSRSKTRDTSSLPDFLDSIVILSEQLKYNTERDWLVGEMALPGQSDIVETFNLRLCWCIVLIIVNSIHPVVFSDLTMSSLIHIAGDQYGRIPKTPCQ</sequence>
<dbReference type="EMBL" id="CAJMWX010001358">
    <property type="protein sequence ID" value="CAE6483676.1"/>
    <property type="molecule type" value="Genomic_DNA"/>
</dbReference>
<protein>
    <submittedName>
        <fullName evidence="1">Uncharacterized protein</fullName>
    </submittedName>
</protein>
<name>A0A8H3H6I8_9AGAM</name>
<organism evidence="1 2">
    <name type="scientific">Rhizoctonia solani</name>
    <dbReference type="NCBI Taxonomy" id="456999"/>
    <lineage>
        <taxon>Eukaryota</taxon>
        <taxon>Fungi</taxon>
        <taxon>Dikarya</taxon>
        <taxon>Basidiomycota</taxon>
        <taxon>Agaricomycotina</taxon>
        <taxon>Agaricomycetes</taxon>
        <taxon>Cantharellales</taxon>
        <taxon>Ceratobasidiaceae</taxon>
        <taxon>Rhizoctonia</taxon>
    </lineage>
</organism>
<evidence type="ECO:0000313" key="2">
    <source>
        <dbReference type="Proteomes" id="UP000663888"/>
    </source>
</evidence>
<dbReference type="AlphaFoldDB" id="A0A8H3H6I8"/>
<comment type="caution">
    <text evidence="1">The sequence shown here is derived from an EMBL/GenBank/DDBJ whole genome shotgun (WGS) entry which is preliminary data.</text>
</comment>
<dbReference type="Proteomes" id="UP000663888">
    <property type="component" value="Unassembled WGS sequence"/>
</dbReference>
<accession>A0A8H3H6I8</accession>
<reference evidence="1" key="1">
    <citation type="submission" date="2021-01" db="EMBL/GenBank/DDBJ databases">
        <authorList>
            <person name="Kaushik A."/>
        </authorList>
    </citation>
    <scope>NUCLEOTIDE SEQUENCE</scope>
    <source>
        <strain evidence="1">AG4-R118</strain>
    </source>
</reference>
<proteinExistence type="predicted"/>
<evidence type="ECO:0000313" key="1">
    <source>
        <dbReference type="EMBL" id="CAE6483676.1"/>
    </source>
</evidence>